<dbReference type="InterPro" id="IPR027417">
    <property type="entry name" value="P-loop_NTPase"/>
</dbReference>
<dbReference type="GO" id="GO:0004141">
    <property type="term" value="F:dethiobiotin synthase activity"/>
    <property type="evidence" value="ECO:0007669"/>
    <property type="project" value="UniProtKB-UniRule"/>
</dbReference>
<comment type="catalytic activity">
    <reaction evidence="1">
        <text>(7R,8S)-7,8-diammoniononanoate + CO2 + ATP = (4R,5S)-dethiobiotin + ADP + phosphate + 3 H(+)</text>
        <dbReference type="Rhea" id="RHEA:15805"/>
        <dbReference type="ChEBI" id="CHEBI:15378"/>
        <dbReference type="ChEBI" id="CHEBI:16526"/>
        <dbReference type="ChEBI" id="CHEBI:30616"/>
        <dbReference type="ChEBI" id="CHEBI:43474"/>
        <dbReference type="ChEBI" id="CHEBI:149469"/>
        <dbReference type="ChEBI" id="CHEBI:149473"/>
        <dbReference type="ChEBI" id="CHEBI:456216"/>
        <dbReference type="EC" id="6.3.3.3"/>
    </reaction>
</comment>
<dbReference type="CDD" id="cd03109">
    <property type="entry name" value="DTBS"/>
    <property type="match status" value="1"/>
</dbReference>
<dbReference type="InterPro" id="IPR004472">
    <property type="entry name" value="DTB_synth_BioD"/>
</dbReference>
<keyword evidence="1" id="KW-0460">Magnesium</keyword>
<protein>
    <recommendedName>
        <fullName evidence="1">ATP-dependent dethiobiotin synthetase BioD</fullName>
        <ecNumber evidence="1">6.3.3.3</ecNumber>
    </recommendedName>
    <alternativeName>
        <fullName evidence="1">DTB synthetase</fullName>
        <shortName evidence="1">DTBS</shortName>
    </alternativeName>
    <alternativeName>
        <fullName evidence="1">Dethiobiotin synthase</fullName>
    </alternativeName>
</protein>
<dbReference type="EC" id="6.3.3.3" evidence="1"/>
<proteinExistence type="inferred from homology"/>
<dbReference type="GO" id="GO:0005829">
    <property type="term" value="C:cytosol"/>
    <property type="evidence" value="ECO:0007669"/>
    <property type="project" value="TreeGrafter"/>
</dbReference>
<gene>
    <name evidence="1" type="primary">bioD</name>
    <name evidence="2" type="ORF">SAMN02745716_0952</name>
</gene>
<keyword evidence="1" id="KW-0547">Nucleotide-binding</keyword>
<dbReference type="AlphaFoldDB" id="A0A1H6FQI1"/>
<dbReference type="Proteomes" id="UP000222056">
    <property type="component" value="Unassembled WGS sequence"/>
</dbReference>
<feature type="binding site" evidence="1">
    <location>
        <position position="114"/>
    </location>
    <ligand>
        <name>Mg(2+)</name>
        <dbReference type="ChEBI" id="CHEBI:18420"/>
    </ligand>
</feature>
<dbReference type="RefSeq" id="WP_177169335.1">
    <property type="nucleotide sequence ID" value="NZ_FNWJ01000001.1"/>
</dbReference>
<dbReference type="PANTHER" id="PTHR43210">
    <property type="entry name" value="DETHIOBIOTIN SYNTHETASE"/>
    <property type="match status" value="1"/>
</dbReference>
<comment type="cofactor">
    <cofactor evidence="1">
        <name>Mg(2+)</name>
        <dbReference type="ChEBI" id="CHEBI:18420"/>
    </cofactor>
</comment>
<evidence type="ECO:0000313" key="2">
    <source>
        <dbReference type="EMBL" id="SEH12004.1"/>
    </source>
</evidence>
<feature type="binding site" evidence="1">
    <location>
        <position position="16"/>
    </location>
    <ligand>
        <name>Mg(2+)</name>
        <dbReference type="ChEBI" id="CHEBI:18420"/>
    </ligand>
</feature>
<dbReference type="GO" id="GO:0009102">
    <property type="term" value="P:biotin biosynthetic process"/>
    <property type="evidence" value="ECO:0007669"/>
    <property type="project" value="UniProtKB-UniRule"/>
</dbReference>
<name>A0A1H6FQI1_THEAL</name>
<dbReference type="HAMAP" id="MF_00336">
    <property type="entry name" value="BioD"/>
    <property type="match status" value="1"/>
</dbReference>
<keyword evidence="1" id="KW-0067">ATP-binding</keyword>
<evidence type="ECO:0000313" key="3">
    <source>
        <dbReference type="Proteomes" id="UP000222056"/>
    </source>
</evidence>
<reference evidence="3" key="1">
    <citation type="submission" date="2016-10" db="EMBL/GenBank/DDBJ databases">
        <authorList>
            <person name="Varghese N."/>
            <person name="Submissions S."/>
        </authorList>
    </citation>
    <scope>NUCLEOTIDE SEQUENCE [LARGE SCALE GENOMIC DNA]</scope>
    <source>
        <strain evidence="3">ATCC 35263</strain>
    </source>
</reference>
<keyword evidence="1" id="KW-0479">Metal-binding</keyword>
<comment type="similarity">
    <text evidence="1">Belongs to the dethiobiotin synthetase family.</text>
</comment>
<keyword evidence="1" id="KW-0436">Ligase</keyword>
<dbReference type="PIRSF" id="PIRSF006755">
    <property type="entry name" value="DTB_synth"/>
    <property type="match status" value="1"/>
</dbReference>
<feature type="binding site" evidence="1">
    <location>
        <position position="41"/>
    </location>
    <ligand>
        <name>substrate</name>
    </ligand>
</feature>
<evidence type="ECO:0000256" key="1">
    <source>
        <dbReference type="HAMAP-Rule" id="MF_00336"/>
    </source>
</evidence>
<dbReference type="Pfam" id="PF13500">
    <property type="entry name" value="AAA_26"/>
    <property type="match status" value="1"/>
</dbReference>
<dbReference type="EMBL" id="FNWJ01000001">
    <property type="protein sequence ID" value="SEH12004.1"/>
    <property type="molecule type" value="Genomic_DNA"/>
</dbReference>
<comment type="subunit">
    <text evidence="1">Homodimer.</text>
</comment>
<feature type="binding site" evidence="1">
    <location>
        <begin position="114"/>
        <end position="117"/>
    </location>
    <ligand>
        <name>ATP</name>
        <dbReference type="ChEBI" id="CHEBI:30616"/>
    </ligand>
</feature>
<keyword evidence="1" id="KW-0093">Biotin biosynthesis</keyword>
<feature type="active site" evidence="1">
    <location>
        <position position="37"/>
    </location>
</feature>
<dbReference type="PANTHER" id="PTHR43210:SF5">
    <property type="entry name" value="DETHIOBIOTIN SYNTHETASE"/>
    <property type="match status" value="1"/>
</dbReference>
<dbReference type="GO" id="GO:0000287">
    <property type="term" value="F:magnesium ion binding"/>
    <property type="evidence" value="ECO:0007669"/>
    <property type="project" value="UniProtKB-UniRule"/>
</dbReference>
<feature type="binding site" evidence="1">
    <location>
        <position position="53"/>
    </location>
    <ligand>
        <name>Mg(2+)</name>
        <dbReference type="ChEBI" id="CHEBI:18420"/>
    </ligand>
</feature>
<keyword evidence="1" id="KW-0963">Cytoplasm</keyword>
<comment type="subcellular location">
    <subcellularLocation>
        <location evidence="1">Cytoplasm</location>
    </subcellularLocation>
</comment>
<comment type="pathway">
    <text evidence="1">Cofactor biosynthesis; biotin biosynthesis; biotin from 7,8-diaminononanoate: step 1/2.</text>
</comment>
<dbReference type="UniPathway" id="UPA00078">
    <property type="reaction ID" value="UER00161"/>
</dbReference>
<feature type="binding site" evidence="1">
    <location>
        <begin position="12"/>
        <end position="17"/>
    </location>
    <ligand>
        <name>ATP</name>
        <dbReference type="ChEBI" id="CHEBI:30616"/>
    </ligand>
</feature>
<comment type="caution">
    <text evidence="1">Lacks conserved residue(s) required for the propagation of feature annotation.</text>
</comment>
<keyword evidence="3" id="KW-1185">Reference proteome</keyword>
<dbReference type="NCBIfam" id="TIGR00347">
    <property type="entry name" value="bioD"/>
    <property type="match status" value="1"/>
</dbReference>
<feature type="binding site" evidence="1">
    <location>
        <position position="53"/>
    </location>
    <ligand>
        <name>ATP</name>
        <dbReference type="ChEBI" id="CHEBI:30616"/>
    </ligand>
</feature>
<dbReference type="Gene3D" id="3.40.50.300">
    <property type="entry name" value="P-loop containing nucleotide triphosphate hydrolases"/>
    <property type="match status" value="1"/>
</dbReference>
<dbReference type="SUPFAM" id="SSF52540">
    <property type="entry name" value="P-loop containing nucleoside triphosphate hydrolases"/>
    <property type="match status" value="1"/>
</dbReference>
<sequence>MRGLFVTATDTEVGKSVTAAALIAALAHAGRRVAAFKPAVTGLDEQPGPFGRDHELLATVASAGQTPEEVAPYRFGPPLSPHLAAELAGVKLSPTRLLDHARTQAARAELLVCEGVGGLLVPLTRDFLIRDLARALDLPVVVAARPGLGTINHTLLTLEAARSAGLTVAAVVFTPWPDREQAIHRSNLETVAQLGRVRCLTLPETTRGQLAAAGSQLDPLALLA</sequence>
<feature type="binding site" evidence="1">
    <location>
        <position position="204"/>
    </location>
    <ligand>
        <name>ATP</name>
        <dbReference type="ChEBI" id="CHEBI:30616"/>
    </ligand>
</feature>
<dbReference type="STRING" id="29539.SAMN02745716_0952"/>
<accession>A0A1H6FQI1</accession>
<comment type="function">
    <text evidence="1">Catalyzes a mechanistically unusual reaction, the ATP-dependent insertion of CO2 between the N7 and N8 nitrogen atoms of 7,8-diaminopelargonic acid (DAPA, also called 7,8-diammoniononanoate) to form a ureido ring.</text>
</comment>
<dbReference type="GO" id="GO:0005524">
    <property type="term" value="F:ATP binding"/>
    <property type="evidence" value="ECO:0007669"/>
    <property type="project" value="UniProtKB-UniRule"/>
</dbReference>
<organism evidence="2 3">
    <name type="scientific">Thermoleophilum album</name>
    <dbReference type="NCBI Taxonomy" id="29539"/>
    <lineage>
        <taxon>Bacteria</taxon>
        <taxon>Bacillati</taxon>
        <taxon>Actinomycetota</taxon>
        <taxon>Thermoleophilia</taxon>
        <taxon>Thermoleophilales</taxon>
        <taxon>Thermoleophilaceae</taxon>
        <taxon>Thermoleophilum</taxon>
    </lineage>
</organism>